<evidence type="ECO:0000313" key="1">
    <source>
        <dbReference type="EMBL" id="MBR1369265.1"/>
    </source>
</evidence>
<dbReference type="Pfam" id="PF01886">
    <property type="entry name" value="DUF61"/>
    <property type="match status" value="1"/>
</dbReference>
<dbReference type="EMBL" id="JWHL01000010">
    <property type="protein sequence ID" value="MBR1369265.1"/>
    <property type="molecule type" value="Genomic_DNA"/>
</dbReference>
<sequence>MRDRPDITDESVMMKWMALEFGRMNKGIVTSRRTLAELLTEEAPSAATKGGEEHRFDRRVLAALGEKLPQEMHRRLRLPILFRQDMTVANSVYLADEAAVTALQMLGDLGPLYRMEKGRLWVSRPIAYAILLKYPTAVQMMIF</sequence>
<gene>
    <name evidence="1" type="ORF">RJ53_07050</name>
</gene>
<organism evidence="1 2">
    <name type="scientific">Methanocalculus chunghsingensis</name>
    <dbReference type="NCBI Taxonomy" id="156457"/>
    <lineage>
        <taxon>Archaea</taxon>
        <taxon>Methanobacteriati</taxon>
        <taxon>Methanobacteriota</taxon>
        <taxon>Stenosarchaea group</taxon>
        <taxon>Methanomicrobia</taxon>
        <taxon>Methanomicrobiales</taxon>
        <taxon>Methanocalculaceae</taxon>
        <taxon>Methanocalculus</taxon>
    </lineage>
</organism>
<protein>
    <recommendedName>
        <fullName evidence="3">DUF61 family protein</fullName>
    </recommendedName>
</protein>
<evidence type="ECO:0008006" key="3">
    <source>
        <dbReference type="Google" id="ProtNLM"/>
    </source>
</evidence>
<dbReference type="OrthoDB" id="109599at2157"/>
<accession>A0A8J8B4F8</accession>
<name>A0A8J8B4F8_9EURY</name>
<keyword evidence="2" id="KW-1185">Reference proteome</keyword>
<proteinExistence type="predicted"/>
<dbReference type="InterPro" id="IPR002746">
    <property type="entry name" value="UPF0216"/>
</dbReference>
<evidence type="ECO:0000313" key="2">
    <source>
        <dbReference type="Proteomes" id="UP000730161"/>
    </source>
</evidence>
<dbReference type="RefSeq" id="WP_211530961.1">
    <property type="nucleotide sequence ID" value="NZ_JWHL01000010.1"/>
</dbReference>
<dbReference type="Proteomes" id="UP000730161">
    <property type="component" value="Unassembled WGS sequence"/>
</dbReference>
<reference evidence="1" key="1">
    <citation type="submission" date="2014-12" db="EMBL/GenBank/DDBJ databases">
        <authorList>
            <person name="Huang H.-H."/>
            <person name="Chen S.-C."/>
            <person name="Lai M.-C."/>
        </authorList>
    </citation>
    <scope>NUCLEOTIDE SEQUENCE</scope>
    <source>
        <strain evidence="1">K1F9705b</strain>
    </source>
</reference>
<comment type="caution">
    <text evidence="1">The sequence shown here is derived from an EMBL/GenBank/DDBJ whole genome shotgun (WGS) entry which is preliminary data.</text>
</comment>
<dbReference type="AlphaFoldDB" id="A0A8J8B4F8"/>